<evidence type="ECO:0000313" key="5">
    <source>
        <dbReference type="Proteomes" id="UP000037146"/>
    </source>
</evidence>
<dbReference type="PATRIC" id="fig|1679170.3.peg.1319"/>
<name>A0A0K9GR97_9BACI</name>
<dbReference type="InterPro" id="IPR000182">
    <property type="entry name" value="GNAT_dom"/>
</dbReference>
<feature type="domain" description="N-acetyltransferase" evidence="3">
    <location>
        <begin position="3"/>
        <end position="158"/>
    </location>
</feature>
<dbReference type="GO" id="GO:0016747">
    <property type="term" value="F:acyltransferase activity, transferring groups other than amino-acyl groups"/>
    <property type="evidence" value="ECO:0007669"/>
    <property type="project" value="InterPro"/>
</dbReference>
<sequence>MTEVIRLATLDDAERLLYVTLRAYEPIRELDIKWPAATANIELVKQNITDFSCYVLEKDGIIIATVTVRTFAEVSDLTCVWWFAVDPDYKGFGYGKKILDWVEEVVIRDQLNQPAVGLGTSPKHPWLVSMYERRGYKRIFETNHGDGQIGVFMKKNLLPEYKDNQTEKQEDVRAAN</sequence>
<dbReference type="CDD" id="cd04301">
    <property type="entry name" value="NAT_SF"/>
    <property type="match status" value="1"/>
</dbReference>
<dbReference type="RefSeq" id="WP_049680486.1">
    <property type="nucleotide sequence ID" value="NZ_LFZW01000001.1"/>
</dbReference>
<evidence type="ECO:0000256" key="2">
    <source>
        <dbReference type="ARBA" id="ARBA00023315"/>
    </source>
</evidence>
<comment type="caution">
    <text evidence="4">The sequence shown here is derived from an EMBL/GenBank/DDBJ whole genome shotgun (WGS) entry which is preliminary data.</text>
</comment>
<dbReference type="Pfam" id="PF00583">
    <property type="entry name" value="Acetyltransf_1"/>
    <property type="match status" value="1"/>
</dbReference>
<protein>
    <submittedName>
        <fullName evidence="4">Acetyltransferase</fullName>
    </submittedName>
</protein>
<dbReference type="SUPFAM" id="SSF55729">
    <property type="entry name" value="Acyl-CoA N-acyltransferases (Nat)"/>
    <property type="match status" value="1"/>
</dbReference>
<dbReference type="Gene3D" id="3.40.630.30">
    <property type="match status" value="1"/>
</dbReference>
<dbReference type="PANTHER" id="PTHR43800">
    <property type="entry name" value="PEPTIDYL-LYSINE N-ACETYLTRANSFERASE YJAB"/>
    <property type="match status" value="1"/>
</dbReference>
<dbReference type="STRING" id="1679170.AC625_06155"/>
<reference evidence="5" key="1">
    <citation type="submission" date="2015-07" db="EMBL/GenBank/DDBJ databases">
        <title>Genome sequencing project for genomic taxonomy and phylogenomics of Bacillus-like bacteria.</title>
        <authorList>
            <person name="Liu B."/>
            <person name="Wang J."/>
            <person name="Zhu Y."/>
            <person name="Liu G."/>
            <person name="Chen Q."/>
            <person name="Chen Z."/>
            <person name="Lan J."/>
            <person name="Che J."/>
            <person name="Ge C."/>
            <person name="Shi H."/>
            <person name="Pan Z."/>
            <person name="Liu X."/>
        </authorList>
    </citation>
    <scope>NUCLEOTIDE SEQUENCE [LARGE SCALE GENOMIC DNA]</scope>
    <source>
        <strain evidence="5">FJAT-27997</strain>
    </source>
</reference>
<organism evidence="4 5">
    <name type="scientific">Peribacillus loiseleuriae</name>
    <dbReference type="NCBI Taxonomy" id="1679170"/>
    <lineage>
        <taxon>Bacteria</taxon>
        <taxon>Bacillati</taxon>
        <taxon>Bacillota</taxon>
        <taxon>Bacilli</taxon>
        <taxon>Bacillales</taxon>
        <taxon>Bacillaceae</taxon>
        <taxon>Peribacillus</taxon>
    </lineage>
</organism>
<keyword evidence="2" id="KW-0012">Acyltransferase</keyword>
<proteinExistence type="predicted"/>
<evidence type="ECO:0000256" key="1">
    <source>
        <dbReference type="ARBA" id="ARBA00022679"/>
    </source>
</evidence>
<gene>
    <name evidence="4" type="ORF">AC625_06155</name>
</gene>
<dbReference type="AlphaFoldDB" id="A0A0K9GR97"/>
<dbReference type="PROSITE" id="PS51186">
    <property type="entry name" value="GNAT"/>
    <property type="match status" value="1"/>
</dbReference>
<dbReference type="InterPro" id="IPR016181">
    <property type="entry name" value="Acyl_CoA_acyltransferase"/>
</dbReference>
<evidence type="ECO:0000313" key="4">
    <source>
        <dbReference type="EMBL" id="KMY49153.1"/>
    </source>
</evidence>
<dbReference type="Proteomes" id="UP000037146">
    <property type="component" value="Unassembled WGS sequence"/>
</dbReference>
<keyword evidence="5" id="KW-1185">Reference proteome</keyword>
<accession>A0A0K9GR97</accession>
<dbReference type="PANTHER" id="PTHR43800:SF1">
    <property type="entry name" value="PEPTIDYL-LYSINE N-ACETYLTRANSFERASE YJAB"/>
    <property type="match status" value="1"/>
</dbReference>
<evidence type="ECO:0000259" key="3">
    <source>
        <dbReference type="PROSITE" id="PS51186"/>
    </source>
</evidence>
<dbReference type="OrthoDB" id="8116329at2"/>
<keyword evidence="1 4" id="KW-0808">Transferase</keyword>
<dbReference type="EMBL" id="LFZW01000001">
    <property type="protein sequence ID" value="KMY49153.1"/>
    <property type="molecule type" value="Genomic_DNA"/>
</dbReference>